<evidence type="ECO:0000256" key="1">
    <source>
        <dbReference type="SAM" id="MobiDB-lite"/>
    </source>
</evidence>
<evidence type="ECO:0000313" key="5">
    <source>
        <dbReference type="Proteomes" id="UP000694397"/>
    </source>
</evidence>
<dbReference type="GO" id="GO:0006954">
    <property type="term" value="P:inflammatory response"/>
    <property type="evidence" value="ECO:0007669"/>
    <property type="project" value="TreeGrafter"/>
</dbReference>
<evidence type="ECO:0000313" key="2">
    <source>
        <dbReference type="EMBL" id="KPP69187.1"/>
    </source>
</evidence>
<organism evidence="2 4">
    <name type="scientific">Scleropages formosus</name>
    <name type="common">Asian bonytongue</name>
    <name type="synonym">Osteoglossum formosum</name>
    <dbReference type="NCBI Taxonomy" id="113540"/>
    <lineage>
        <taxon>Eukaryota</taxon>
        <taxon>Metazoa</taxon>
        <taxon>Chordata</taxon>
        <taxon>Craniata</taxon>
        <taxon>Vertebrata</taxon>
        <taxon>Euteleostomi</taxon>
        <taxon>Actinopterygii</taxon>
        <taxon>Neopterygii</taxon>
        <taxon>Teleostei</taxon>
        <taxon>Osteoglossocephala</taxon>
        <taxon>Osteoglossomorpha</taxon>
        <taxon>Osteoglossiformes</taxon>
        <taxon>Osteoglossidae</taxon>
        <taxon>Scleropages</taxon>
    </lineage>
</organism>
<dbReference type="Proteomes" id="UP000694397">
    <property type="component" value="Chromosome 2"/>
</dbReference>
<dbReference type="KEGG" id="sfm:108925575"/>
<feature type="region of interest" description="Disordered" evidence="1">
    <location>
        <begin position="1"/>
        <end position="36"/>
    </location>
</feature>
<dbReference type="PANTHER" id="PTHR15453:SF8">
    <property type="entry name" value="TUMOR SUPPRESSOR CANDIDATE 2"/>
    <property type="match status" value="1"/>
</dbReference>
<evidence type="ECO:0000313" key="4">
    <source>
        <dbReference type="Proteomes" id="UP000034805"/>
    </source>
</evidence>
<reference evidence="2 4" key="1">
    <citation type="submission" date="2015-08" db="EMBL/GenBank/DDBJ databases">
        <title>The genome of the Asian arowana (Scleropages formosus).</title>
        <authorList>
            <person name="Tan M.H."/>
            <person name="Gan H.M."/>
            <person name="Croft L.J."/>
            <person name="Austin C.M."/>
        </authorList>
    </citation>
    <scope>NUCLEOTIDE SEQUENCE [LARGE SCALE GENOMIC DNA]</scope>
    <source>
        <strain evidence="2">Aro1</strain>
    </source>
</reference>
<dbReference type="GO" id="GO:0005739">
    <property type="term" value="C:mitochondrion"/>
    <property type="evidence" value="ECO:0007669"/>
    <property type="project" value="TreeGrafter"/>
</dbReference>
<dbReference type="AlphaFoldDB" id="A0A0P7YMW1"/>
<dbReference type="GeneTree" id="ENSGT00390000008040"/>
<dbReference type="Proteomes" id="UP000034805">
    <property type="component" value="Unassembled WGS sequence"/>
</dbReference>
<dbReference type="PANTHER" id="PTHR15453">
    <property type="entry name" value="TUMOR SUPPRESSOR CANDIDATE 2"/>
    <property type="match status" value="1"/>
</dbReference>
<feature type="compositionally biased region" description="Polar residues" evidence="1">
    <location>
        <begin position="16"/>
        <end position="33"/>
    </location>
</feature>
<accession>A0A0P7YMW1</accession>
<evidence type="ECO:0000313" key="3">
    <source>
        <dbReference type="Ensembl" id="ENSSFOP00015044813.1"/>
    </source>
</evidence>
<reference evidence="3" key="3">
    <citation type="submission" date="2025-05" db="UniProtKB">
        <authorList>
            <consortium name="Ensembl"/>
        </authorList>
    </citation>
    <scope>IDENTIFICATION</scope>
</reference>
<dbReference type="OrthoDB" id="9025707at2759"/>
<dbReference type="GeneID" id="108925575"/>
<reference evidence="3 5" key="2">
    <citation type="submission" date="2019-04" db="EMBL/GenBank/DDBJ databases">
        <authorList>
            <consortium name="Wellcome Sanger Institute Data Sharing"/>
        </authorList>
    </citation>
    <scope>NUCLEOTIDE SEQUENCE [LARGE SCALE GENOMIC DNA]</scope>
</reference>
<protein>
    <submittedName>
        <fullName evidence="3">Tumor suppressor 2, mitochondrial calcium regulator a</fullName>
    </submittedName>
    <submittedName>
        <fullName evidence="2">Tumor suppressor candidate 2-like</fullName>
    </submittedName>
</protein>
<proteinExistence type="predicted"/>
<sequence length="113" mass="12479">MGGSGSKSKGLWPFAGSTSGSGSDPAQEATEQSLARLRGSRTATPFVFTRRSSLYYDEDGDLAHEFYEETVVTKNGRKRAKLKRIQKNLIPQGIVKLDHPRIHVDFPVVLCEV</sequence>
<dbReference type="GO" id="GO:0051881">
    <property type="term" value="P:regulation of mitochondrial membrane potential"/>
    <property type="evidence" value="ECO:0007669"/>
    <property type="project" value="TreeGrafter"/>
</dbReference>
<name>A0A0P7YMW1_SCLFO</name>
<dbReference type="Ensembl" id="ENSSFOT00015066177.1">
    <property type="protein sequence ID" value="ENSSFOP00015044813.1"/>
    <property type="gene ID" value="ENSSFOG00015028028.1"/>
</dbReference>
<dbReference type="EMBL" id="JARO02004086">
    <property type="protein sequence ID" value="KPP69187.1"/>
    <property type="molecule type" value="Genomic_DNA"/>
</dbReference>
<dbReference type="InterPro" id="IPR029393">
    <property type="entry name" value="FUS1"/>
</dbReference>
<dbReference type="Pfam" id="PF15000">
    <property type="entry name" value="TUSC2"/>
    <property type="match status" value="1"/>
</dbReference>
<gene>
    <name evidence="3" type="primary">TUSC2</name>
    <name evidence="2" type="ORF">Z043_112076</name>
</gene>
<keyword evidence="5" id="KW-1185">Reference proteome</keyword>